<feature type="transmembrane region" description="Helical" evidence="4">
    <location>
        <begin position="195"/>
        <end position="212"/>
    </location>
</feature>
<sequence>MLLLSGFFIAIFIALILVSKKNKSDADFILFLWLAVIATHLLSIYFFTTYRGEKYPSFVSLSMPLSLAHGPFLFLYASKKTSGKRITFYDFLHFIPLFLWFVFTFDFYSFTTKKQIEVFTHQGKEFETQNVIRVTITYLSGIIYYIFSLLVLIKYHKKIKQHFSDVEKINFNWLLYFIIWNFLIWIFILCNQEKIAYGLISFFIVWIGFFGFRQTNIFLEKDNRLDHQMSVNAQELTTESFGNEINLESKHKNKLVNEEEVKIIEQKLLEYLTIHKPYLNPELTLQQLAENIGIHPNVLSYTINAALGKNFYDLINEYRIDEFINLYQNSYNKYTILALALESGFNSKSAFNRNFKKIKGITPSEFISRTNIQASFSSIS</sequence>
<keyword evidence="4" id="KW-0472">Membrane</keyword>
<evidence type="ECO:0000259" key="5">
    <source>
        <dbReference type="PROSITE" id="PS01124"/>
    </source>
</evidence>
<keyword evidence="2" id="KW-0238">DNA-binding</keyword>
<keyword evidence="1" id="KW-0805">Transcription regulation</keyword>
<protein>
    <submittedName>
        <fullName evidence="6">Helix-turn-helix domain-containing protein</fullName>
    </submittedName>
</protein>
<dbReference type="InterPro" id="IPR018060">
    <property type="entry name" value="HTH_AraC"/>
</dbReference>
<accession>A0ABN7CHT4</accession>
<organism evidence="6 7">
    <name type="scientific">Chryseobacterium gambrini</name>
    <dbReference type="NCBI Taxonomy" id="373672"/>
    <lineage>
        <taxon>Bacteria</taxon>
        <taxon>Pseudomonadati</taxon>
        <taxon>Bacteroidota</taxon>
        <taxon>Flavobacteriia</taxon>
        <taxon>Flavobacteriales</taxon>
        <taxon>Weeksellaceae</taxon>
        <taxon>Chryseobacterium group</taxon>
        <taxon>Chryseobacterium</taxon>
    </lineage>
</organism>
<dbReference type="EMBL" id="AP029022">
    <property type="protein sequence ID" value="BEV05958.1"/>
    <property type="molecule type" value="Genomic_DNA"/>
</dbReference>
<evidence type="ECO:0000256" key="4">
    <source>
        <dbReference type="SAM" id="Phobius"/>
    </source>
</evidence>
<proteinExistence type="predicted"/>
<evidence type="ECO:0000313" key="7">
    <source>
        <dbReference type="Proteomes" id="UP001380186"/>
    </source>
</evidence>
<evidence type="ECO:0000256" key="3">
    <source>
        <dbReference type="ARBA" id="ARBA00023163"/>
    </source>
</evidence>
<dbReference type="PANTHER" id="PTHR43280:SF29">
    <property type="entry name" value="ARAC-FAMILY TRANSCRIPTIONAL REGULATOR"/>
    <property type="match status" value="1"/>
</dbReference>
<evidence type="ECO:0000256" key="1">
    <source>
        <dbReference type="ARBA" id="ARBA00023015"/>
    </source>
</evidence>
<keyword evidence="7" id="KW-1185">Reference proteome</keyword>
<feature type="transmembrane region" description="Helical" evidence="4">
    <location>
        <begin position="28"/>
        <end position="47"/>
    </location>
</feature>
<reference evidence="6 7" key="1">
    <citation type="journal article" date="2020" name="Microbes Environ.">
        <title>Synthetic bacterial community of duckweed: a simple and stable system to study plant-microbe interactions.</title>
        <authorList>
            <person name="Ishizawa H."/>
            <person name="Tada M."/>
            <person name="Kuroda M."/>
            <person name="Inoue D."/>
            <person name="Futamata H."/>
            <person name="Ike M."/>
        </authorList>
    </citation>
    <scope>NUCLEOTIDE SEQUENCE [LARGE SCALE GENOMIC DNA]</scope>
    <source>
        <strain evidence="6 7">DW100</strain>
    </source>
</reference>
<evidence type="ECO:0000256" key="2">
    <source>
        <dbReference type="ARBA" id="ARBA00023125"/>
    </source>
</evidence>
<evidence type="ECO:0000313" key="6">
    <source>
        <dbReference type="EMBL" id="BEV05958.1"/>
    </source>
</evidence>
<keyword evidence="4" id="KW-1133">Transmembrane helix</keyword>
<dbReference type="Pfam" id="PF12833">
    <property type="entry name" value="HTH_18"/>
    <property type="match status" value="1"/>
</dbReference>
<feature type="transmembrane region" description="Helical" evidence="4">
    <location>
        <begin position="88"/>
        <end position="111"/>
    </location>
</feature>
<feature type="domain" description="HTH araC/xylS-type" evidence="5">
    <location>
        <begin position="266"/>
        <end position="369"/>
    </location>
</feature>
<feature type="transmembrane region" description="Helical" evidence="4">
    <location>
        <begin position="131"/>
        <end position="153"/>
    </location>
</feature>
<dbReference type="SUPFAM" id="SSF46689">
    <property type="entry name" value="Homeodomain-like"/>
    <property type="match status" value="1"/>
</dbReference>
<gene>
    <name evidence="6" type="ORF">CRDW_33320</name>
</gene>
<keyword evidence="4" id="KW-0812">Transmembrane</keyword>
<dbReference type="SMART" id="SM00342">
    <property type="entry name" value="HTH_ARAC"/>
    <property type="match status" value="1"/>
</dbReference>
<dbReference type="Proteomes" id="UP001380186">
    <property type="component" value="Chromosome"/>
</dbReference>
<dbReference type="PANTHER" id="PTHR43280">
    <property type="entry name" value="ARAC-FAMILY TRANSCRIPTIONAL REGULATOR"/>
    <property type="match status" value="1"/>
</dbReference>
<dbReference type="RefSeq" id="WP_338613351.1">
    <property type="nucleotide sequence ID" value="NZ_AP029022.1"/>
</dbReference>
<dbReference type="InterPro" id="IPR009057">
    <property type="entry name" value="Homeodomain-like_sf"/>
</dbReference>
<keyword evidence="3" id="KW-0804">Transcription</keyword>
<feature type="transmembrane region" description="Helical" evidence="4">
    <location>
        <begin position="173"/>
        <end position="189"/>
    </location>
</feature>
<dbReference type="Gene3D" id="1.10.10.60">
    <property type="entry name" value="Homeodomain-like"/>
    <property type="match status" value="2"/>
</dbReference>
<dbReference type="PROSITE" id="PS01124">
    <property type="entry name" value="HTH_ARAC_FAMILY_2"/>
    <property type="match status" value="1"/>
</dbReference>
<name>A0ABN7CHT4_9FLAO</name>